<dbReference type="EMBL" id="CP035495">
    <property type="protein sequence ID" value="QAY64558.1"/>
    <property type="molecule type" value="Genomic_DNA"/>
</dbReference>
<gene>
    <name evidence="1" type="ORF">ET495_16625</name>
</gene>
<organism evidence="1 2">
    <name type="scientific">Xylanimonas allomyrinae</name>
    <dbReference type="NCBI Taxonomy" id="2509459"/>
    <lineage>
        <taxon>Bacteria</taxon>
        <taxon>Bacillati</taxon>
        <taxon>Actinomycetota</taxon>
        <taxon>Actinomycetes</taxon>
        <taxon>Micrococcales</taxon>
        <taxon>Promicromonosporaceae</taxon>
        <taxon>Xylanimonas</taxon>
    </lineage>
</organism>
<dbReference type="RefSeq" id="WP_129205700.1">
    <property type="nucleotide sequence ID" value="NZ_CP035495.1"/>
</dbReference>
<accession>A0A4P6F2H7</accession>
<dbReference type="KEGG" id="xyl:ET495_16625"/>
<dbReference type="OrthoDB" id="5148252at2"/>
<proteinExistence type="predicted"/>
<name>A0A4P6F2H7_9MICO</name>
<keyword evidence="2" id="KW-1185">Reference proteome</keyword>
<protein>
    <submittedName>
        <fullName evidence="1">Uncharacterized protein</fullName>
    </submittedName>
</protein>
<evidence type="ECO:0000313" key="1">
    <source>
        <dbReference type="EMBL" id="QAY64558.1"/>
    </source>
</evidence>
<evidence type="ECO:0000313" key="2">
    <source>
        <dbReference type="Proteomes" id="UP000291758"/>
    </source>
</evidence>
<dbReference type="AlphaFoldDB" id="A0A4P6F2H7"/>
<reference evidence="1 2" key="1">
    <citation type="submission" date="2019-01" db="EMBL/GenBank/DDBJ databases">
        <title>Genome sequencing of strain 2JSPR-7.</title>
        <authorList>
            <person name="Heo J."/>
            <person name="Kim S.-J."/>
            <person name="Kim J.-S."/>
            <person name="Hong S.-B."/>
            <person name="Kwon S.-W."/>
        </authorList>
    </citation>
    <scope>NUCLEOTIDE SEQUENCE [LARGE SCALE GENOMIC DNA]</scope>
    <source>
        <strain evidence="1 2">2JSPR-7</strain>
    </source>
</reference>
<dbReference type="Proteomes" id="UP000291758">
    <property type="component" value="Chromosome"/>
</dbReference>
<sequence length="59" mass="6269">METNDKTMAAFAVPTHALGTGLSIRLRRRANDRAGVTHTWIDGDRLAPAPDSAPGRSPA</sequence>